<proteinExistence type="predicted"/>
<dbReference type="OrthoDB" id="3192267at2759"/>
<keyword evidence="2" id="KW-1185">Reference proteome</keyword>
<gene>
    <name evidence="1" type="ORF">BDP27DRAFT_1327851</name>
</gene>
<dbReference type="EMBL" id="JADNRY010000065">
    <property type="protein sequence ID" value="KAF9068039.1"/>
    <property type="molecule type" value="Genomic_DNA"/>
</dbReference>
<dbReference type="Proteomes" id="UP000772434">
    <property type="component" value="Unassembled WGS sequence"/>
</dbReference>
<accession>A0A9P5PLJ1</accession>
<comment type="caution">
    <text evidence="1">The sequence shown here is derived from an EMBL/GenBank/DDBJ whole genome shotgun (WGS) entry which is preliminary data.</text>
</comment>
<evidence type="ECO:0000313" key="1">
    <source>
        <dbReference type="EMBL" id="KAF9068039.1"/>
    </source>
</evidence>
<protein>
    <submittedName>
        <fullName evidence="1">Uncharacterized protein</fullName>
    </submittedName>
</protein>
<sequence>MYLTMMDPPYYILLSSQPANSTSLRHPTIQYQYADDSPLALLPQHPEEHVLLFEYDENASVTVTSTSRSMTVTGIKAEEAPGAAVAEDTHNDRMYILEIEATTQPGEDKLNHERPSPRAVVAQFKQRNLAIRRALNYPENSKSTALTTVS</sequence>
<evidence type="ECO:0000313" key="2">
    <source>
        <dbReference type="Proteomes" id="UP000772434"/>
    </source>
</evidence>
<name>A0A9P5PLJ1_9AGAR</name>
<organism evidence="1 2">
    <name type="scientific">Rhodocollybia butyracea</name>
    <dbReference type="NCBI Taxonomy" id="206335"/>
    <lineage>
        <taxon>Eukaryota</taxon>
        <taxon>Fungi</taxon>
        <taxon>Dikarya</taxon>
        <taxon>Basidiomycota</taxon>
        <taxon>Agaricomycotina</taxon>
        <taxon>Agaricomycetes</taxon>
        <taxon>Agaricomycetidae</taxon>
        <taxon>Agaricales</taxon>
        <taxon>Marasmiineae</taxon>
        <taxon>Omphalotaceae</taxon>
        <taxon>Rhodocollybia</taxon>
    </lineage>
</organism>
<reference evidence="1" key="1">
    <citation type="submission" date="2020-11" db="EMBL/GenBank/DDBJ databases">
        <authorList>
            <consortium name="DOE Joint Genome Institute"/>
            <person name="Ahrendt S."/>
            <person name="Riley R."/>
            <person name="Andreopoulos W."/>
            <person name="Labutti K."/>
            <person name="Pangilinan J."/>
            <person name="Ruiz-Duenas F.J."/>
            <person name="Barrasa J.M."/>
            <person name="Sanchez-Garcia M."/>
            <person name="Camarero S."/>
            <person name="Miyauchi S."/>
            <person name="Serrano A."/>
            <person name="Linde D."/>
            <person name="Babiker R."/>
            <person name="Drula E."/>
            <person name="Ayuso-Fernandez I."/>
            <person name="Pacheco R."/>
            <person name="Padilla G."/>
            <person name="Ferreira P."/>
            <person name="Barriuso J."/>
            <person name="Kellner H."/>
            <person name="Castanera R."/>
            <person name="Alfaro M."/>
            <person name="Ramirez L."/>
            <person name="Pisabarro A.G."/>
            <person name="Kuo A."/>
            <person name="Tritt A."/>
            <person name="Lipzen A."/>
            <person name="He G."/>
            <person name="Yan M."/>
            <person name="Ng V."/>
            <person name="Cullen D."/>
            <person name="Martin F."/>
            <person name="Rosso M.-N."/>
            <person name="Henrissat B."/>
            <person name="Hibbett D."/>
            <person name="Martinez A.T."/>
            <person name="Grigoriev I.V."/>
        </authorList>
    </citation>
    <scope>NUCLEOTIDE SEQUENCE</scope>
    <source>
        <strain evidence="1">AH 40177</strain>
    </source>
</reference>
<dbReference type="AlphaFoldDB" id="A0A9P5PLJ1"/>